<name>A0A1G2BJ60_9BACT</name>
<evidence type="ECO:0000313" key="3">
    <source>
        <dbReference type="Proteomes" id="UP000177817"/>
    </source>
</evidence>
<evidence type="ECO:0000313" key="2">
    <source>
        <dbReference type="EMBL" id="OGY89253.1"/>
    </source>
</evidence>
<dbReference type="EMBL" id="MHKK01000038">
    <property type="protein sequence ID" value="OGY89253.1"/>
    <property type="molecule type" value="Genomic_DNA"/>
</dbReference>
<dbReference type="AlphaFoldDB" id="A0A1G2BJ60"/>
<evidence type="ECO:0000259" key="1">
    <source>
        <dbReference type="Pfam" id="PF16198"/>
    </source>
</evidence>
<proteinExistence type="predicted"/>
<dbReference type="Pfam" id="PF16198">
    <property type="entry name" value="TruB_C_2"/>
    <property type="match status" value="1"/>
</dbReference>
<dbReference type="GO" id="GO:0140098">
    <property type="term" value="F:catalytic activity, acting on RNA"/>
    <property type="evidence" value="ECO:0007669"/>
    <property type="project" value="UniProtKB-ARBA"/>
</dbReference>
<reference evidence="2 3" key="1">
    <citation type="journal article" date="2016" name="Nat. Commun.">
        <title>Thousands of microbial genomes shed light on interconnected biogeochemical processes in an aquifer system.</title>
        <authorList>
            <person name="Anantharaman K."/>
            <person name="Brown C.T."/>
            <person name="Hug L.A."/>
            <person name="Sharon I."/>
            <person name="Castelle C.J."/>
            <person name="Probst A.J."/>
            <person name="Thomas B.C."/>
            <person name="Singh A."/>
            <person name="Wilkins M.J."/>
            <person name="Karaoz U."/>
            <person name="Brodie E.L."/>
            <person name="Williams K.H."/>
            <person name="Hubbard S.S."/>
            <person name="Banfield J.F."/>
        </authorList>
    </citation>
    <scope>NUCLEOTIDE SEQUENCE [LARGE SCALE GENOMIC DNA]</scope>
</reference>
<dbReference type="SUPFAM" id="SSF55120">
    <property type="entry name" value="Pseudouridine synthase"/>
    <property type="match status" value="1"/>
</dbReference>
<feature type="domain" description="tRNA pseudouridylate synthase B C-terminal" evidence="1">
    <location>
        <begin position="27"/>
        <end position="76"/>
    </location>
</feature>
<gene>
    <name evidence="2" type="ORF">A2677_03340</name>
</gene>
<dbReference type="InterPro" id="IPR014780">
    <property type="entry name" value="tRNA_psdUridine_synth_TruB"/>
</dbReference>
<dbReference type="GO" id="GO:1990481">
    <property type="term" value="P:mRNA pseudouridine synthesis"/>
    <property type="evidence" value="ECO:0007669"/>
    <property type="project" value="TreeGrafter"/>
</dbReference>
<dbReference type="PANTHER" id="PTHR13767:SF2">
    <property type="entry name" value="PSEUDOURIDYLATE SYNTHASE TRUB1"/>
    <property type="match status" value="1"/>
</dbReference>
<dbReference type="GO" id="GO:0003723">
    <property type="term" value="F:RNA binding"/>
    <property type="evidence" value="ECO:0007669"/>
    <property type="project" value="InterPro"/>
</dbReference>
<comment type="caution">
    <text evidence="2">The sequence shown here is derived from an EMBL/GenBank/DDBJ whole genome shotgun (WGS) entry which is preliminary data.</text>
</comment>
<dbReference type="InterPro" id="IPR020103">
    <property type="entry name" value="PsdUridine_synth_cat_dom_sf"/>
</dbReference>
<organism evidence="2 3">
    <name type="scientific">Candidatus Komeilibacteria bacterium RIFCSPHIGHO2_01_FULL_52_14</name>
    <dbReference type="NCBI Taxonomy" id="1798549"/>
    <lineage>
        <taxon>Bacteria</taxon>
        <taxon>Candidatus Komeiliibacteriota</taxon>
    </lineage>
</organism>
<dbReference type="GO" id="GO:0009982">
    <property type="term" value="F:pseudouridine synthase activity"/>
    <property type="evidence" value="ECO:0007669"/>
    <property type="project" value="InterPro"/>
</dbReference>
<dbReference type="GO" id="GO:0006400">
    <property type="term" value="P:tRNA modification"/>
    <property type="evidence" value="ECO:0007669"/>
    <property type="project" value="TreeGrafter"/>
</dbReference>
<dbReference type="Gene3D" id="3.30.2350.10">
    <property type="entry name" value="Pseudouridine synthase"/>
    <property type="match status" value="1"/>
</dbReference>
<protein>
    <recommendedName>
        <fullName evidence="1">tRNA pseudouridylate synthase B C-terminal domain-containing protein</fullName>
    </recommendedName>
</protein>
<dbReference type="Proteomes" id="UP000177817">
    <property type="component" value="Unassembled WGS sequence"/>
</dbReference>
<accession>A0A1G2BJ60</accession>
<sequence>MYGNTLSEYSYPYVHCLISCSSGTYIRSIAHDIGERLGTGALLAELRRTAIGPFDVREAHTVAAIRADTWKEKCVPFEKLRMAVISALFPDY</sequence>
<dbReference type="InterPro" id="IPR032819">
    <property type="entry name" value="TruB_C"/>
</dbReference>
<dbReference type="PANTHER" id="PTHR13767">
    <property type="entry name" value="TRNA-PSEUDOURIDINE SYNTHASE"/>
    <property type="match status" value="1"/>
</dbReference>